<protein>
    <recommendedName>
        <fullName evidence="5">Copper transport protein</fullName>
    </recommendedName>
</protein>
<sequence length="213" mass="23612">MSMSMDSGDVSDDEFKGFCKGSSMTMSMGGFQSTLFSGGQADCITFLFVSFRLNSAEKFFCAMLCTFLLAVFCEGMDYCQTEVGNNCLLGKPEYVRKTIMALLYGFRQFLGWLLMLISMTFSIELFASAILGIVTGKLLFPVEIPLSRLIQHGSDIGGSDALDNNNEIIESLLIHQNQQMSDNSSELFPEQDESTRLLGNESSSSSAVRRRRH</sequence>
<evidence type="ECO:0000256" key="4">
    <source>
        <dbReference type="ARBA" id="ARBA00023136"/>
    </source>
</evidence>
<evidence type="ECO:0000313" key="7">
    <source>
        <dbReference type="EMBL" id="CAE0710627.1"/>
    </source>
</evidence>
<reference evidence="7" key="1">
    <citation type="submission" date="2021-01" db="EMBL/GenBank/DDBJ databases">
        <authorList>
            <person name="Corre E."/>
            <person name="Pelletier E."/>
            <person name="Niang G."/>
            <person name="Scheremetjew M."/>
            <person name="Finn R."/>
            <person name="Kale V."/>
            <person name="Holt S."/>
            <person name="Cochrane G."/>
            <person name="Meng A."/>
            <person name="Brown T."/>
            <person name="Cohen L."/>
        </authorList>
    </citation>
    <scope>NUCLEOTIDE SEQUENCE</scope>
    <source>
        <strain evidence="7">10249 10 AB</strain>
    </source>
</reference>
<evidence type="ECO:0000256" key="5">
    <source>
        <dbReference type="RuleBase" id="RU367022"/>
    </source>
</evidence>
<keyword evidence="5" id="KW-0813">Transport</keyword>
<evidence type="ECO:0000256" key="2">
    <source>
        <dbReference type="ARBA" id="ARBA00022692"/>
    </source>
</evidence>
<dbReference type="Pfam" id="PF04145">
    <property type="entry name" value="Ctr"/>
    <property type="match status" value="1"/>
</dbReference>
<dbReference type="PANTHER" id="PTHR12483:SF27">
    <property type="entry name" value="COPPER TRANSPORT PROTEIN CTR1"/>
    <property type="match status" value="1"/>
</dbReference>
<accession>A0A7S4AC96</accession>
<keyword evidence="3 5" id="KW-1133">Transmembrane helix</keyword>
<evidence type="ECO:0000256" key="1">
    <source>
        <dbReference type="ARBA" id="ARBA00004141"/>
    </source>
</evidence>
<keyword evidence="4 5" id="KW-0472">Membrane</keyword>
<evidence type="ECO:0000256" key="6">
    <source>
        <dbReference type="SAM" id="MobiDB-lite"/>
    </source>
</evidence>
<dbReference type="InterPro" id="IPR007274">
    <property type="entry name" value="Cop_transporter"/>
</dbReference>
<dbReference type="GO" id="GO:0005886">
    <property type="term" value="C:plasma membrane"/>
    <property type="evidence" value="ECO:0007669"/>
    <property type="project" value="TreeGrafter"/>
</dbReference>
<keyword evidence="5" id="KW-0187">Copper transport</keyword>
<evidence type="ECO:0000256" key="3">
    <source>
        <dbReference type="ARBA" id="ARBA00022989"/>
    </source>
</evidence>
<comment type="similarity">
    <text evidence="5">Belongs to the copper transporter (Ctr) (TC 1.A.56) family. SLC31A subfamily.</text>
</comment>
<keyword evidence="5" id="KW-0406">Ion transport</keyword>
<keyword evidence="5" id="KW-0186">Copper</keyword>
<name>A0A7S4AC96_9STRA</name>
<feature type="region of interest" description="Disordered" evidence="6">
    <location>
        <begin position="183"/>
        <end position="213"/>
    </location>
</feature>
<dbReference type="AlphaFoldDB" id="A0A7S4AC96"/>
<dbReference type="PANTHER" id="PTHR12483">
    <property type="entry name" value="SOLUTE CARRIER FAMILY 31 COPPER TRANSPORTERS"/>
    <property type="match status" value="1"/>
</dbReference>
<dbReference type="EMBL" id="HBIX01004264">
    <property type="protein sequence ID" value="CAE0710627.1"/>
    <property type="molecule type" value="Transcribed_RNA"/>
</dbReference>
<organism evidence="7">
    <name type="scientific">Pseudo-nitzschia australis</name>
    <dbReference type="NCBI Taxonomy" id="44445"/>
    <lineage>
        <taxon>Eukaryota</taxon>
        <taxon>Sar</taxon>
        <taxon>Stramenopiles</taxon>
        <taxon>Ochrophyta</taxon>
        <taxon>Bacillariophyta</taxon>
        <taxon>Bacillariophyceae</taxon>
        <taxon>Bacillariophycidae</taxon>
        <taxon>Bacillariales</taxon>
        <taxon>Bacillariaceae</taxon>
        <taxon>Pseudo-nitzschia</taxon>
    </lineage>
</organism>
<comment type="subcellular location">
    <subcellularLocation>
        <location evidence="1 5">Membrane</location>
        <topology evidence="1 5">Multi-pass membrane protein</topology>
    </subcellularLocation>
</comment>
<feature type="transmembrane region" description="Helical" evidence="5">
    <location>
        <begin position="109"/>
        <end position="134"/>
    </location>
</feature>
<gene>
    <name evidence="7" type="ORF">PAUS00366_LOCUS3354</name>
</gene>
<keyword evidence="2 5" id="KW-0812">Transmembrane</keyword>
<proteinExistence type="inferred from homology"/>
<dbReference type="GO" id="GO:0005375">
    <property type="term" value="F:copper ion transmembrane transporter activity"/>
    <property type="evidence" value="ECO:0007669"/>
    <property type="project" value="UniProtKB-UniRule"/>
</dbReference>